<dbReference type="InterPro" id="IPR050483">
    <property type="entry name" value="CoA-transferase_III_domain"/>
</dbReference>
<proteinExistence type="predicted"/>
<dbReference type="InterPro" id="IPR003673">
    <property type="entry name" value="CoA-Trfase_fam_III"/>
</dbReference>
<comment type="caution">
    <text evidence="2">The sequence shown here is derived from an EMBL/GenBank/DDBJ whole genome shotgun (WGS) entry which is preliminary data.</text>
</comment>
<dbReference type="InterPro" id="IPR044855">
    <property type="entry name" value="CoA-Trfase_III_dom3_sf"/>
</dbReference>
<dbReference type="Gene3D" id="3.30.1540.10">
    <property type="entry name" value="formyl-coa transferase, domain 3"/>
    <property type="match status" value="1"/>
</dbReference>
<reference evidence="3" key="1">
    <citation type="journal article" date="2019" name="Int. J. Syst. Evol. Microbiol.">
        <title>The Global Catalogue of Microorganisms (GCM) 10K type strain sequencing project: providing services to taxonomists for standard genome sequencing and annotation.</title>
        <authorList>
            <consortium name="The Broad Institute Genomics Platform"/>
            <consortium name="The Broad Institute Genome Sequencing Center for Infectious Disease"/>
            <person name="Wu L."/>
            <person name="Ma J."/>
        </authorList>
    </citation>
    <scope>NUCLEOTIDE SEQUENCE [LARGE SCALE GENOMIC DNA]</scope>
    <source>
        <strain evidence="3">CGMCC 1.10759</strain>
    </source>
</reference>
<dbReference type="Gene3D" id="3.40.50.10540">
    <property type="entry name" value="Crotonobetainyl-coa:carnitine coa-transferase, domain 1"/>
    <property type="match status" value="1"/>
</dbReference>
<organism evidence="2 3">
    <name type="scientific">Steroidobacter flavus</name>
    <dbReference type="NCBI Taxonomy" id="1842136"/>
    <lineage>
        <taxon>Bacteria</taxon>
        <taxon>Pseudomonadati</taxon>
        <taxon>Pseudomonadota</taxon>
        <taxon>Gammaproteobacteria</taxon>
        <taxon>Steroidobacterales</taxon>
        <taxon>Steroidobacteraceae</taxon>
        <taxon>Steroidobacter</taxon>
    </lineage>
</organism>
<evidence type="ECO:0000256" key="1">
    <source>
        <dbReference type="ARBA" id="ARBA00022679"/>
    </source>
</evidence>
<dbReference type="PANTHER" id="PTHR48207">
    <property type="entry name" value="SUCCINATE--HYDROXYMETHYLGLUTARATE COA-TRANSFERASE"/>
    <property type="match status" value="1"/>
</dbReference>
<evidence type="ECO:0000313" key="2">
    <source>
        <dbReference type="EMBL" id="MFC4312010.1"/>
    </source>
</evidence>
<dbReference type="EMBL" id="JBHSDU010000014">
    <property type="protein sequence ID" value="MFC4312010.1"/>
    <property type="molecule type" value="Genomic_DNA"/>
</dbReference>
<dbReference type="SUPFAM" id="SSF89796">
    <property type="entry name" value="CoA-transferase family III (CaiB/BaiF)"/>
    <property type="match status" value="1"/>
</dbReference>
<dbReference type="PANTHER" id="PTHR48207:SF3">
    <property type="entry name" value="SUCCINATE--HYDROXYMETHYLGLUTARATE COA-TRANSFERASE"/>
    <property type="match status" value="1"/>
</dbReference>
<dbReference type="Proteomes" id="UP001595904">
    <property type="component" value="Unassembled WGS sequence"/>
</dbReference>
<dbReference type="Pfam" id="PF02515">
    <property type="entry name" value="CoA_transf_3"/>
    <property type="match status" value="1"/>
</dbReference>
<name>A0ABV8SY34_9GAMM</name>
<evidence type="ECO:0000313" key="3">
    <source>
        <dbReference type="Proteomes" id="UP001595904"/>
    </source>
</evidence>
<sequence>MSVDDSSALPLSGITVIELGSLIAGPYAGSLFAQFGAEVIKVEPPGGDPLRTWRKLHGDTSLWWYVQSRNKKSVALDLASTDGQAALKKLVERADVVIENFRPGTLERWGLGWAELSQINPKLVMLRVSGYGQDGPKRDLPGFAAIAEAVGGLRYVTGFADRPPVRTGVSLGDTLAALYGTIGTMVALHHVKNGGAGQVVDMALNEAVFAVMESLVPEYSTQGFIRERSGASLPGIAPSNTYECADGRHVVIAANADSLFQRLMIAIDREDLAKDPGLQRNDGRVAHADELDAAINAWTSRLPIDEVVRRLELAAVPASKIHSAADIVNDPQLQARGMLESARLPDGLRLTIPGIVPKLSATPGRTRWLGPRLGAHSEEILGAPPPVLTTKPD</sequence>
<keyword evidence="1 2" id="KW-0808">Transferase</keyword>
<gene>
    <name evidence="2" type="ORF">ACFPN2_23210</name>
</gene>
<keyword evidence="3" id="KW-1185">Reference proteome</keyword>
<dbReference type="GO" id="GO:0016740">
    <property type="term" value="F:transferase activity"/>
    <property type="evidence" value="ECO:0007669"/>
    <property type="project" value="UniProtKB-KW"/>
</dbReference>
<accession>A0ABV8SY34</accession>
<dbReference type="RefSeq" id="WP_380601046.1">
    <property type="nucleotide sequence ID" value="NZ_JBHSDU010000014.1"/>
</dbReference>
<protein>
    <submittedName>
        <fullName evidence="2">CaiB/BaiF CoA transferase family protein</fullName>
    </submittedName>
</protein>
<dbReference type="InterPro" id="IPR023606">
    <property type="entry name" value="CoA-Trfase_III_dom_1_sf"/>
</dbReference>